<gene>
    <name evidence="1" type="ORF">KXQ929_LOCUS48879</name>
</gene>
<evidence type="ECO:0000313" key="1">
    <source>
        <dbReference type="EMBL" id="CAF4362171.1"/>
    </source>
</evidence>
<name>A0A820LT63_9BILA</name>
<organism evidence="1 2">
    <name type="scientific">Adineta steineri</name>
    <dbReference type="NCBI Taxonomy" id="433720"/>
    <lineage>
        <taxon>Eukaryota</taxon>
        <taxon>Metazoa</taxon>
        <taxon>Spiralia</taxon>
        <taxon>Gnathifera</taxon>
        <taxon>Rotifera</taxon>
        <taxon>Eurotatoria</taxon>
        <taxon>Bdelloidea</taxon>
        <taxon>Adinetida</taxon>
        <taxon>Adinetidae</taxon>
        <taxon>Adineta</taxon>
    </lineage>
</organism>
<comment type="caution">
    <text evidence="1">The sequence shown here is derived from an EMBL/GenBank/DDBJ whole genome shotgun (WGS) entry which is preliminary data.</text>
</comment>
<evidence type="ECO:0000313" key="2">
    <source>
        <dbReference type="Proteomes" id="UP000663868"/>
    </source>
</evidence>
<dbReference type="EMBL" id="CAJOBB010019831">
    <property type="protein sequence ID" value="CAF4362171.1"/>
    <property type="molecule type" value="Genomic_DNA"/>
</dbReference>
<sequence length="37" mass="4232">VDDTLFDLPEANIAIQISNDGCSQRLNRIVRLKKDFI</sequence>
<reference evidence="1" key="1">
    <citation type="submission" date="2021-02" db="EMBL/GenBank/DDBJ databases">
        <authorList>
            <person name="Nowell W R."/>
        </authorList>
    </citation>
    <scope>NUCLEOTIDE SEQUENCE</scope>
</reference>
<protein>
    <submittedName>
        <fullName evidence="1">Uncharacterized protein</fullName>
    </submittedName>
</protein>
<dbReference type="Proteomes" id="UP000663868">
    <property type="component" value="Unassembled WGS sequence"/>
</dbReference>
<feature type="non-terminal residue" evidence="1">
    <location>
        <position position="1"/>
    </location>
</feature>
<proteinExistence type="predicted"/>
<accession>A0A820LT63</accession>
<dbReference type="AlphaFoldDB" id="A0A820LT63"/>